<dbReference type="FunFam" id="1.20.1080.10:FF:000011">
    <property type="entry name" value="Formate family transporter"/>
    <property type="match status" value="1"/>
</dbReference>
<dbReference type="PANTHER" id="PTHR30520">
    <property type="entry name" value="FORMATE TRANSPORTER-RELATED"/>
    <property type="match status" value="1"/>
</dbReference>
<reference evidence="8" key="1">
    <citation type="submission" date="2021-01" db="EMBL/GenBank/DDBJ databases">
        <authorList>
            <person name="Corre E."/>
            <person name="Pelletier E."/>
            <person name="Niang G."/>
            <person name="Scheremetjew M."/>
            <person name="Finn R."/>
            <person name="Kale V."/>
            <person name="Holt S."/>
            <person name="Cochrane G."/>
            <person name="Meng A."/>
            <person name="Brown T."/>
            <person name="Cohen L."/>
        </authorList>
    </citation>
    <scope>NUCLEOTIDE SEQUENCE</scope>
    <source>
        <strain evidence="8">CCMP722</strain>
    </source>
</reference>
<dbReference type="GO" id="GO:0005886">
    <property type="term" value="C:plasma membrane"/>
    <property type="evidence" value="ECO:0007669"/>
    <property type="project" value="TreeGrafter"/>
</dbReference>
<feature type="transmembrane region" description="Helical" evidence="7">
    <location>
        <begin position="226"/>
        <end position="244"/>
    </location>
</feature>
<feature type="transmembrane region" description="Helical" evidence="7">
    <location>
        <begin position="184"/>
        <end position="206"/>
    </location>
</feature>
<evidence type="ECO:0000313" key="8">
    <source>
        <dbReference type="EMBL" id="CAD8665688.1"/>
    </source>
</evidence>
<comment type="similarity">
    <text evidence="6">Belongs to the FNT transporter (TC 1.A.16) family.</text>
</comment>
<evidence type="ECO:0000256" key="7">
    <source>
        <dbReference type="SAM" id="Phobius"/>
    </source>
</evidence>
<gene>
    <name evidence="8" type="ORF">POBO1169_LOCUS8310</name>
</gene>
<dbReference type="InterPro" id="IPR000292">
    <property type="entry name" value="For/NO2_transpt"/>
</dbReference>
<evidence type="ECO:0000256" key="4">
    <source>
        <dbReference type="ARBA" id="ARBA00022989"/>
    </source>
</evidence>
<dbReference type="InterPro" id="IPR023271">
    <property type="entry name" value="Aquaporin-like"/>
</dbReference>
<keyword evidence="5 7" id="KW-0472">Membrane</keyword>
<evidence type="ECO:0000256" key="2">
    <source>
        <dbReference type="ARBA" id="ARBA00022448"/>
    </source>
</evidence>
<accession>A0A7S0R2Z9</accession>
<protein>
    <recommendedName>
        <fullName evidence="9">Formate/nitrite transporter</fullName>
    </recommendedName>
</protein>
<evidence type="ECO:0000256" key="5">
    <source>
        <dbReference type="ARBA" id="ARBA00023136"/>
    </source>
</evidence>
<proteinExistence type="inferred from homology"/>
<evidence type="ECO:0000256" key="1">
    <source>
        <dbReference type="ARBA" id="ARBA00004141"/>
    </source>
</evidence>
<feature type="transmembrane region" description="Helical" evidence="7">
    <location>
        <begin position="256"/>
        <end position="279"/>
    </location>
</feature>
<comment type="subcellular location">
    <subcellularLocation>
        <location evidence="1">Membrane</location>
        <topology evidence="1">Multi-pass membrane protein</topology>
    </subcellularLocation>
</comment>
<feature type="transmembrane region" description="Helical" evidence="7">
    <location>
        <begin position="129"/>
        <end position="148"/>
    </location>
</feature>
<keyword evidence="3 7" id="KW-0812">Transmembrane</keyword>
<feature type="transmembrane region" description="Helical" evidence="7">
    <location>
        <begin position="299"/>
        <end position="321"/>
    </location>
</feature>
<keyword evidence="2" id="KW-0813">Transport</keyword>
<dbReference type="EMBL" id="HBFA01016148">
    <property type="protein sequence ID" value="CAD8665688.1"/>
    <property type="molecule type" value="Transcribed_RNA"/>
</dbReference>
<sequence>MSIAMSTITSIRTPVRVSPAGRARVSIAKARQPAHTKSNVFGTTRPLLTAQKPAVRARATPFVVKADSTAATPPETYNKFVAFGTAKGEASVTSILIKAVVAGMQIGFGMFLASFIGGHCFEIAKLNPGLAKLIMGAFGLPLGLLMVVTSGSDLFTGNTAAVTSALHEKKVTMMQLMKSWSCSYIGNFIGSVLMAYMVYMAGSYSGALVSPIGLTATKTSLTFTQAFFRGILCNYLVCTAIWQAQAAKDFGGKVMAIWFPVSTFVMLGLEHSVANMFLLPMGKLLGAKVTWATIFSSNLIPVTLGNTVGGALFIGTMYSYFYGSLGKK</sequence>
<evidence type="ECO:0000256" key="3">
    <source>
        <dbReference type="ARBA" id="ARBA00022692"/>
    </source>
</evidence>
<feature type="transmembrane region" description="Helical" evidence="7">
    <location>
        <begin position="95"/>
        <end position="117"/>
    </location>
</feature>
<dbReference type="Gene3D" id="1.20.1080.10">
    <property type="entry name" value="Glycerol uptake facilitator protein"/>
    <property type="match status" value="1"/>
</dbReference>
<dbReference type="GO" id="GO:0015499">
    <property type="term" value="F:formate transmembrane transporter activity"/>
    <property type="evidence" value="ECO:0007669"/>
    <property type="project" value="TreeGrafter"/>
</dbReference>
<organism evidence="8">
    <name type="scientific">Pyramimonas obovata</name>
    <dbReference type="NCBI Taxonomy" id="1411642"/>
    <lineage>
        <taxon>Eukaryota</taxon>
        <taxon>Viridiplantae</taxon>
        <taxon>Chlorophyta</taxon>
        <taxon>Pyramimonadophyceae</taxon>
        <taxon>Pyramimonadales</taxon>
        <taxon>Pyramimonadaceae</taxon>
        <taxon>Pyramimonas</taxon>
        <taxon>Pyramimonas incertae sedis</taxon>
    </lineage>
</organism>
<dbReference type="AlphaFoldDB" id="A0A7S0R2Z9"/>
<evidence type="ECO:0008006" key="9">
    <source>
        <dbReference type="Google" id="ProtNLM"/>
    </source>
</evidence>
<dbReference type="PANTHER" id="PTHR30520:SF6">
    <property type="entry name" value="FORMATE_NITRATE FAMILY TRANSPORTER (EUROFUNG)"/>
    <property type="match status" value="1"/>
</dbReference>
<keyword evidence="4 7" id="KW-1133">Transmembrane helix</keyword>
<evidence type="ECO:0000256" key="6">
    <source>
        <dbReference type="ARBA" id="ARBA00049660"/>
    </source>
</evidence>
<name>A0A7S0R2Z9_9CHLO</name>
<dbReference type="Pfam" id="PF01226">
    <property type="entry name" value="Form_Nir_trans"/>
    <property type="match status" value="1"/>
</dbReference>